<accession>A0A2B7XGM8</accession>
<gene>
    <name evidence="1" type="ORF">AJ80_07882</name>
</gene>
<evidence type="ECO:0000313" key="1">
    <source>
        <dbReference type="EMBL" id="PGH08286.1"/>
    </source>
</evidence>
<reference evidence="1 2" key="1">
    <citation type="submission" date="2017-10" db="EMBL/GenBank/DDBJ databases">
        <title>Comparative genomics in systemic dimorphic fungi from Ajellomycetaceae.</title>
        <authorList>
            <person name="Munoz J.F."/>
            <person name="Mcewen J.G."/>
            <person name="Clay O.K."/>
            <person name="Cuomo C.A."/>
        </authorList>
    </citation>
    <scope>NUCLEOTIDE SEQUENCE [LARGE SCALE GENOMIC DNA]</scope>
    <source>
        <strain evidence="1 2">UAMH7299</strain>
    </source>
</reference>
<keyword evidence="2" id="KW-1185">Reference proteome</keyword>
<name>A0A2B7XGM8_POLH7</name>
<evidence type="ECO:0000313" key="2">
    <source>
        <dbReference type="Proteomes" id="UP000224634"/>
    </source>
</evidence>
<dbReference type="AlphaFoldDB" id="A0A2B7XGM8"/>
<proteinExistence type="predicted"/>
<dbReference type="Proteomes" id="UP000224634">
    <property type="component" value="Unassembled WGS sequence"/>
</dbReference>
<protein>
    <submittedName>
        <fullName evidence="1">Uncharacterized protein</fullName>
    </submittedName>
</protein>
<sequence>MGLAKSDQNGGVIVDEELLVDSSFTGRNSLVKFREDIARAFHLFPHLVHLDLVRQGQSNPYQGWGLTHRSVKTIFEQLRAPARSEEELDRPQLHRAEDWDGDEMVSSMEWYEQPRAEGFFEVSWRPLDLG</sequence>
<organism evidence="1 2">
    <name type="scientific">Polytolypa hystricis (strain UAMH7299)</name>
    <dbReference type="NCBI Taxonomy" id="1447883"/>
    <lineage>
        <taxon>Eukaryota</taxon>
        <taxon>Fungi</taxon>
        <taxon>Dikarya</taxon>
        <taxon>Ascomycota</taxon>
        <taxon>Pezizomycotina</taxon>
        <taxon>Eurotiomycetes</taxon>
        <taxon>Eurotiomycetidae</taxon>
        <taxon>Onygenales</taxon>
        <taxon>Onygenales incertae sedis</taxon>
        <taxon>Polytolypa</taxon>
    </lineage>
</organism>
<dbReference type="EMBL" id="PDNA01000161">
    <property type="protein sequence ID" value="PGH08286.1"/>
    <property type="molecule type" value="Genomic_DNA"/>
</dbReference>
<comment type="caution">
    <text evidence="1">The sequence shown here is derived from an EMBL/GenBank/DDBJ whole genome shotgun (WGS) entry which is preliminary data.</text>
</comment>